<dbReference type="InterPro" id="IPR024230">
    <property type="entry name" value="GspL_cyto_dom"/>
</dbReference>
<dbReference type="InterPro" id="IPR025691">
    <property type="entry name" value="GspL_pp_dom"/>
</dbReference>
<evidence type="ECO:0000256" key="7">
    <source>
        <dbReference type="ARBA" id="ARBA00022927"/>
    </source>
</evidence>
<evidence type="ECO:0000256" key="9">
    <source>
        <dbReference type="ARBA" id="ARBA00023136"/>
    </source>
</evidence>
<evidence type="ECO:0000259" key="12">
    <source>
        <dbReference type="Pfam" id="PF05134"/>
    </source>
</evidence>
<dbReference type="SUPFAM" id="SSF53067">
    <property type="entry name" value="Actin-like ATPase domain"/>
    <property type="match status" value="1"/>
</dbReference>
<dbReference type="PIRSF" id="PIRSF015761">
    <property type="entry name" value="Protein_L"/>
    <property type="match status" value="1"/>
</dbReference>
<evidence type="ECO:0000256" key="11">
    <source>
        <dbReference type="SAM" id="Phobius"/>
    </source>
</evidence>
<dbReference type="Pfam" id="PF05134">
    <property type="entry name" value="T2SSL"/>
    <property type="match status" value="1"/>
</dbReference>
<sequence>MLIVLLPENPPLPDGGAIALAWWQLDREGQLLGEGQDTLADLRSRFAGERLRALAPAMAVGLYRLDMPVKRAASIRAALPYALEDQLSQDLELLHCVPGPRRQDGQIAAAVVEQEHMHAWQALFQEHAWRLEAILPLAALHAEDAPEAGLLVTPSLWPSSAPQALITAADQEPALIEEGMLTLWLRRRLAELPEEQRQLQLAGYQPAALGLDDAKHLTVTPAPAAIDLTQVLRRATGPNPSLNLLSGAYTVSMATPPWRKARSAMIAAGVLLAVLLLQFALEWVTLTRERDRLVESINSVFETSLPNSRRVDAPEQFRQVMRGSGAETGGQSSGAILYDVLAVINESKGARIRQFRSTADELEVELQMNSFADLEALRTSLSTKPGLSESLQGADSADEGVTARLKVTRRES</sequence>
<dbReference type="Gene3D" id="3.30.1360.100">
    <property type="entry name" value="General secretion pathway protein M, EpsM"/>
    <property type="match status" value="1"/>
</dbReference>
<feature type="transmembrane region" description="Helical" evidence="11">
    <location>
        <begin position="264"/>
        <end position="284"/>
    </location>
</feature>
<dbReference type="AlphaFoldDB" id="A0A7V7KW16"/>
<evidence type="ECO:0000256" key="10">
    <source>
        <dbReference type="PIRNR" id="PIRNR015761"/>
    </source>
</evidence>
<feature type="domain" description="GspL cytoplasmic actin-ATPase-like" evidence="12">
    <location>
        <begin position="34"/>
        <end position="136"/>
    </location>
</feature>
<keyword evidence="15" id="KW-1185">Reference proteome</keyword>
<comment type="caution">
    <text evidence="14">The sequence shown here is derived from an EMBL/GenBank/DDBJ whole genome shotgun (WGS) entry which is preliminary data.</text>
</comment>
<accession>A0A7V7KW16</accession>
<keyword evidence="6 11" id="KW-0812">Transmembrane</keyword>
<comment type="subcellular location">
    <subcellularLocation>
        <location evidence="1">Cell inner membrane</location>
        <topology evidence="1">Single-pass membrane protein</topology>
    </subcellularLocation>
</comment>
<dbReference type="Pfam" id="PF12693">
    <property type="entry name" value="GspL_C"/>
    <property type="match status" value="1"/>
</dbReference>
<evidence type="ECO:0000256" key="6">
    <source>
        <dbReference type="ARBA" id="ARBA00022692"/>
    </source>
</evidence>
<dbReference type="NCBIfam" id="TIGR01709">
    <property type="entry name" value="typeII_sec_gspL"/>
    <property type="match status" value="1"/>
</dbReference>
<dbReference type="Gene3D" id="3.30.420.380">
    <property type="match status" value="1"/>
</dbReference>
<comment type="function">
    <text evidence="10">Inner membrane component of the type II secretion system required for the energy-dependent secretion of extracellular factors such as proteases and toxins from the periplasm.</text>
</comment>
<evidence type="ECO:0000256" key="1">
    <source>
        <dbReference type="ARBA" id="ARBA00004377"/>
    </source>
</evidence>
<dbReference type="Proteomes" id="UP000463138">
    <property type="component" value="Unassembled WGS sequence"/>
</dbReference>
<dbReference type="EMBL" id="QOVF01000001">
    <property type="protein sequence ID" value="KAA0695935.1"/>
    <property type="molecule type" value="Genomic_DNA"/>
</dbReference>
<keyword evidence="8 11" id="KW-1133">Transmembrane helix</keyword>
<evidence type="ECO:0000259" key="13">
    <source>
        <dbReference type="Pfam" id="PF12693"/>
    </source>
</evidence>
<dbReference type="GO" id="GO:0015628">
    <property type="term" value="P:protein secretion by the type II secretion system"/>
    <property type="evidence" value="ECO:0007669"/>
    <property type="project" value="InterPro"/>
</dbReference>
<dbReference type="InterPro" id="IPR007812">
    <property type="entry name" value="T2SS_protein-GspL"/>
</dbReference>
<comment type="similarity">
    <text evidence="2 10">Belongs to the GSP L family.</text>
</comment>
<keyword evidence="3 10" id="KW-0813">Transport</keyword>
<gene>
    <name evidence="14" type="ORF">DT594_00765</name>
</gene>
<evidence type="ECO:0000256" key="3">
    <source>
        <dbReference type="ARBA" id="ARBA00022448"/>
    </source>
</evidence>
<evidence type="ECO:0000313" key="15">
    <source>
        <dbReference type="Proteomes" id="UP000463138"/>
    </source>
</evidence>
<reference evidence="14 15" key="1">
    <citation type="submission" date="2018-07" db="EMBL/GenBank/DDBJ databases">
        <title>Pseudomonas laoshanensis sp. nov., isolated from soil.</title>
        <authorList>
            <person name="Sun J."/>
            <person name="Yu L."/>
            <person name="Wang M."/>
            <person name="Zhang C."/>
        </authorList>
    </citation>
    <scope>NUCLEOTIDE SEQUENCE [LARGE SCALE GENOMIC DNA]</scope>
    <source>
        <strain evidence="14 15">Y22</strain>
    </source>
</reference>
<feature type="domain" description="GspL periplasmic" evidence="13">
    <location>
        <begin position="258"/>
        <end position="407"/>
    </location>
</feature>
<dbReference type="OrthoDB" id="7011844at2"/>
<evidence type="ECO:0000256" key="2">
    <source>
        <dbReference type="ARBA" id="ARBA00005318"/>
    </source>
</evidence>
<dbReference type="GO" id="GO:0009276">
    <property type="term" value="C:Gram-negative-bacterium-type cell wall"/>
    <property type="evidence" value="ECO:0007669"/>
    <property type="project" value="InterPro"/>
</dbReference>
<keyword evidence="7 10" id="KW-0653">Protein transport</keyword>
<dbReference type="RefSeq" id="WP_149330935.1">
    <property type="nucleotide sequence ID" value="NZ_QOVF01000001.1"/>
</dbReference>
<evidence type="ECO:0000256" key="8">
    <source>
        <dbReference type="ARBA" id="ARBA00022989"/>
    </source>
</evidence>
<protein>
    <recommendedName>
        <fullName evidence="10">Type II secretion system protein L</fullName>
        <shortName evidence="10">T2SS protein L</shortName>
    </recommendedName>
</protein>
<keyword evidence="9 11" id="KW-0472">Membrane</keyword>
<evidence type="ECO:0000313" key="14">
    <source>
        <dbReference type="EMBL" id="KAA0695935.1"/>
    </source>
</evidence>
<proteinExistence type="inferred from homology"/>
<evidence type="ECO:0000256" key="4">
    <source>
        <dbReference type="ARBA" id="ARBA00022475"/>
    </source>
</evidence>
<dbReference type="InterPro" id="IPR043129">
    <property type="entry name" value="ATPase_NBD"/>
</dbReference>
<dbReference type="GO" id="GO:0005886">
    <property type="term" value="C:plasma membrane"/>
    <property type="evidence" value="ECO:0007669"/>
    <property type="project" value="UniProtKB-SubCell"/>
</dbReference>
<keyword evidence="5" id="KW-0997">Cell inner membrane</keyword>
<name>A0A7V7KW16_9GAMM</name>
<organism evidence="14 15">
    <name type="scientific">Halopseudomonas laoshanensis</name>
    <dbReference type="NCBI Taxonomy" id="2268758"/>
    <lineage>
        <taxon>Bacteria</taxon>
        <taxon>Pseudomonadati</taxon>
        <taxon>Pseudomonadota</taxon>
        <taxon>Gammaproteobacteria</taxon>
        <taxon>Pseudomonadales</taxon>
        <taxon>Pseudomonadaceae</taxon>
        <taxon>Halopseudomonas</taxon>
    </lineage>
</organism>
<dbReference type="CDD" id="cd24017">
    <property type="entry name" value="ASKHA_T2SSL_N"/>
    <property type="match status" value="1"/>
</dbReference>
<keyword evidence="4" id="KW-1003">Cell membrane</keyword>
<dbReference type="GO" id="GO:0015627">
    <property type="term" value="C:type II protein secretion system complex"/>
    <property type="evidence" value="ECO:0007669"/>
    <property type="project" value="InterPro"/>
</dbReference>
<evidence type="ECO:0000256" key="5">
    <source>
        <dbReference type="ARBA" id="ARBA00022519"/>
    </source>
</evidence>